<dbReference type="Proteomes" id="UP000051439">
    <property type="component" value="Unassembled WGS sequence"/>
</dbReference>
<evidence type="ECO:0000256" key="2">
    <source>
        <dbReference type="ARBA" id="ARBA00022679"/>
    </source>
</evidence>
<dbReference type="GO" id="GO:0018104">
    <property type="term" value="P:peptidoglycan-protein cross-linking"/>
    <property type="evidence" value="ECO:0007669"/>
    <property type="project" value="TreeGrafter"/>
</dbReference>
<dbReference type="GO" id="GO:0071972">
    <property type="term" value="F:peptidoglycan L,D-transpeptidase activity"/>
    <property type="evidence" value="ECO:0007669"/>
    <property type="project" value="TreeGrafter"/>
</dbReference>
<evidence type="ECO:0000256" key="1">
    <source>
        <dbReference type="ARBA" id="ARBA00004752"/>
    </source>
</evidence>
<feature type="active site" description="Nucleophile" evidence="6">
    <location>
        <position position="169"/>
    </location>
</feature>
<dbReference type="PANTHER" id="PTHR30582:SF2">
    <property type="entry name" value="L,D-TRANSPEPTIDASE YCIB-RELATED"/>
    <property type="match status" value="1"/>
</dbReference>
<dbReference type="PANTHER" id="PTHR30582">
    <property type="entry name" value="L,D-TRANSPEPTIDASE"/>
    <property type="match status" value="1"/>
</dbReference>
<protein>
    <submittedName>
        <fullName evidence="8">ErfK YbiS YcfS YnhG</fullName>
    </submittedName>
</protein>
<comment type="caution">
    <text evidence="8">The sequence shown here is derived from an EMBL/GenBank/DDBJ whole genome shotgun (WGS) entry which is preliminary data.</text>
</comment>
<accession>A0A0R1NIB5</accession>
<dbReference type="GO" id="GO:0008360">
    <property type="term" value="P:regulation of cell shape"/>
    <property type="evidence" value="ECO:0007669"/>
    <property type="project" value="UniProtKB-UniRule"/>
</dbReference>
<sequence>MDISKTGIGFMKKLLQIITAIILVVTITGCSSETKAGNRGNAANQVKLVNWRRPSETKPYPKITHANKRYIWVSIARQRVYIMSPDKRILYTMYASTGKDNATPKGTFHIQQQRGNFFYNQRSKEGAHYWTSWKDHGVYLFHTVPTNAKGQYIKSEAKTLGIEPDSHGCIRLSIPDAKWINRTVPVGTKVVIN</sequence>
<dbReference type="UniPathway" id="UPA00219"/>
<reference evidence="8 9" key="1">
    <citation type="journal article" date="2015" name="Genome Announc.">
        <title>Expanding the biotechnology potential of lactobacilli through comparative genomics of 213 strains and associated genera.</title>
        <authorList>
            <person name="Sun Z."/>
            <person name="Harris H.M."/>
            <person name="McCann A."/>
            <person name="Guo C."/>
            <person name="Argimon S."/>
            <person name="Zhang W."/>
            <person name="Yang X."/>
            <person name="Jeffery I.B."/>
            <person name="Cooney J.C."/>
            <person name="Kagawa T.F."/>
            <person name="Liu W."/>
            <person name="Song Y."/>
            <person name="Salvetti E."/>
            <person name="Wrobel A."/>
            <person name="Rasinkangas P."/>
            <person name="Parkhill J."/>
            <person name="Rea M.C."/>
            <person name="O'Sullivan O."/>
            <person name="Ritari J."/>
            <person name="Douillard F.P."/>
            <person name="Paul Ross R."/>
            <person name="Yang R."/>
            <person name="Briner A.E."/>
            <person name="Felis G.E."/>
            <person name="de Vos W.M."/>
            <person name="Barrangou R."/>
            <person name="Klaenhammer T.R."/>
            <person name="Caufield P.W."/>
            <person name="Cui Y."/>
            <person name="Zhang H."/>
            <person name="O'Toole P.W."/>
        </authorList>
    </citation>
    <scope>NUCLEOTIDE SEQUENCE [LARGE SCALE GENOMIC DNA]</scope>
    <source>
        <strain evidence="8 9">DSM 19906</strain>
    </source>
</reference>
<evidence type="ECO:0000313" key="9">
    <source>
        <dbReference type="Proteomes" id="UP000051439"/>
    </source>
</evidence>
<dbReference type="AlphaFoldDB" id="A0A0R1NIB5"/>
<dbReference type="SUPFAM" id="SSF141523">
    <property type="entry name" value="L,D-transpeptidase catalytic domain-like"/>
    <property type="match status" value="1"/>
</dbReference>
<dbReference type="PROSITE" id="PS51257">
    <property type="entry name" value="PROKAR_LIPOPROTEIN"/>
    <property type="match status" value="1"/>
</dbReference>
<dbReference type="GO" id="GO:0005576">
    <property type="term" value="C:extracellular region"/>
    <property type="evidence" value="ECO:0007669"/>
    <property type="project" value="TreeGrafter"/>
</dbReference>
<evidence type="ECO:0000256" key="6">
    <source>
        <dbReference type="PROSITE-ProRule" id="PRU01373"/>
    </source>
</evidence>
<evidence type="ECO:0000256" key="4">
    <source>
        <dbReference type="ARBA" id="ARBA00022984"/>
    </source>
</evidence>
<dbReference type="PROSITE" id="PS52029">
    <property type="entry name" value="LD_TPASE"/>
    <property type="match status" value="1"/>
</dbReference>
<proteinExistence type="predicted"/>
<dbReference type="GO" id="GO:0071555">
    <property type="term" value="P:cell wall organization"/>
    <property type="evidence" value="ECO:0007669"/>
    <property type="project" value="UniProtKB-UniRule"/>
</dbReference>
<evidence type="ECO:0000256" key="3">
    <source>
        <dbReference type="ARBA" id="ARBA00022960"/>
    </source>
</evidence>
<dbReference type="PATRIC" id="fig|1423766.4.peg.1856"/>
<keyword evidence="5 6" id="KW-0961">Cell wall biogenesis/degradation</keyword>
<dbReference type="CDD" id="cd16913">
    <property type="entry name" value="YkuD_like"/>
    <property type="match status" value="1"/>
</dbReference>
<name>A0A0R1NIB5_9LACO</name>
<keyword evidence="3 6" id="KW-0133">Cell shape</keyword>
<comment type="pathway">
    <text evidence="1 6">Cell wall biogenesis; peptidoglycan biosynthesis.</text>
</comment>
<feature type="domain" description="L,D-TPase catalytic" evidence="7">
    <location>
        <begin position="69"/>
        <end position="193"/>
    </location>
</feature>
<gene>
    <name evidence="8" type="ORF">FC98_GL001793</name>
</gene>
<feature type="active site" description="Proton donor/acceptor" evidence="6">
    <location>
        <position position="142"/>
    </location>
</feature>
<dbReference type="GO" id="GO:0016740">
    <property type="term" value="F:transferase activity"/>
    <property type="evidence" value="ECO:0007669"/>
    <property type="project" value="UniProtKB-KW"/>
</dbReference>
<evidence type="ECO:0000259" key="7">
    <source>
        <dbReference type="PROSITE" id="PS52029"/>
    </source>
</evidence>
<keyword evidence="9" id="KW-1185">Reference proteome</keyword>
<keyword evidence="2" id="KW-0808">Transferase</keyword>
<dbReference type="InterPro" id="IPR005490">
    <property type="entry name" value="LD_TPept_cat_dom"/>
</dbReference>
<dbReference type="Pfam" id="PF03734">
    <property type="entry name" value="YkuD"/>
    <property type="match status" value="1"/>
</dbReference>
<dbReference type="EMBL" id="AZEB01000033">
    <property type="protein sequence ID" value="KRL20247.1"/>
    <property type="molecule type" value="Genomic_DNA"/>
</dbReference>
<evidence type="ECO:0000256" key="5">
    <source>
        <dbReference type="ARBA" id="ARBA00023316"/>
    </source>
</evidence>
<dbReference type="InterPro" id="IPR038063">
    <property type="entry name" value="Transpep_catalytic_dom"/>
</dbReference>
<organism evidence="8 9">
    <name type="scientific">Lentilactobacillus kisonensis DSM 19906 = JCM 15041</name>
    <dbReference type="NCBI Taxonomy" id="1423766"/>
    <lineage>
        <taxon>Bacteria</taxon>
        <taxon>Bacillati</taxon>
        <taxon>Bacillota</taxon>
        <taxon>Bacilli</taxon>
        <taxon>Lactobacillales</taxon>
        <taxon>Lactobacillaceae</taxon>
        <taxon>Lentilactobacillus</taxon>
    </lineage>
</organism>
<keyword evidence="4 6" id="KW-0573">Peptidoglycan synthesis</keyword>
<dbReference type="InterPro" id="IPR050979">
    <property type="entry name" value="LD-transpeptidase"/>
</dbReference>
<dbReference type="Gene3D" id="2.40.440.10">
    <property type="entry name" value="L,D-transpeptidase catalytic domain-like"/>
    <property type="match status" value="1"/>
</dbReference>
<evidence type="ECO:0000313" key="8">
    <source>
        <dbReference type="EMBL" id="KRL20247.1"/>
    </source>
</evidence>